<accession>A0ABZ2M2J9</accession>
<protein>
    <submittedName>
        <fullName evidence="1">Uncharacterized protein</fullName>
    </submittedName>
</protein>
<dbReference type="EMBL" id="CP089984">
    <property type="protein sequence ID" value="WXB15627.1"/>
    <property type="molecule type" value="Genomic_DNA"/>
</dbReference>
<dbReference type="Proteomes" id="UP001370348">
    <property type="component" value="Chromosome"/>
</dbReference>
<evidence type="ECO:0000313" key="1">
    <source>
        <dbReference type="EMBL" id="WXB15627.1"/>
    </source>
</evidence>
<sequence length="203" mass="22755">MRESSEEIVVALDVPRNRLPPTTKFRSTWIVASQNALRNCGYFDRYLSLLPEAHRQALTTTVVGGWLPIEVALAHYLACDRMGLDTDAIAQIGEILTRHLNNTFLSIAGRFAKQVGATPWVPLSYSRRIWDRMCIGGAIVVYKEGPKEARVEVLECALAAIPYFRAGLRDIGMGVGKLFCDVLYVKELPRRSPTTIVYRASWV</sequence>
<gene>
    <name evidence="1" type="ORF">LZC94_48405</name>
</gene>
<dbReference type="RefSeq" id="WP_394825260.1">
    <property type="nucleotide sequence ID" value="NZ_CP089984.1"/>
</dbReference>
<keyword evidence="2" id="KW-1185">Reference proteome</keyword>
<proteinExistence type="predicted"/>
<reference evidence="1 2" key="1">
    <citation type="submission" date="2021-12" db="EMBL/GenBank/DDBJ databases">
        <title>Discovery of the Pendulisporaceae a myxobacterial family with distinct sporulation behavior and unique specialized metabolism.</title>
        <authorList>
            <person name="Garcia R."/>
            <person name="Popoff A."/>
            <person name="Bader C.D."/>
            <person name="Loehr J."/>
            <person name="Walesch S."/>
            <person name="Walt C."/>
            <person name="Boldt J."/>
            <person name="Bunk B."/>
            <person name="Haeckl F.J.F.P.J."/>
            <person name="Gunesch A.P."/>
            <person name="Birkelbach J."/>
            <person name="Nuebel U."/>
            <person name="Pietschmann T."/>
            <person name="Bach T."/>
            <person name="Mueller R."/>
        </authorList>
    </citation>
    <scope>NUCLEOTIDE SEQUENCE [LARGE SCALE GENOMIC DNA]</scope>
    <source>
        <strain evidence="1 2">MSr11954</strain>
    </source>
</reference>
<evidence type="ECO:0000313" key="2">
    <source>
        <dbReference type="Proteomes" id="UP001370348"/>
    </source>
</evidence>
<name>A0ABZ2M2J9_9BACT</name>
<organism evidence="1 2">
    <name type="scientific">Pendulispora albinea</name>
    <dbReference type="NCBI Taxonomy" id="2741071"/>
    <lineage>
        <taxon>Bacteria</taxon>
        <taxon>Pseudomonadati</taxon>
        <taxon>Myxococcota</taxon>
        <taxon>Myxococcia</taxon>
        <taxon>Myxococcales</taxon>
        <taxon>Sorangiineae</taxon>
        <taxon>Pendulisporaceae</taxon>
        <taxon>Pendulispora</taxon>
    </lineage>
</organism>